<name>A0A166VZ63_9AGAM</name>
<organism evidence="1 2">
    <name type="scientific">Athelia psychrophila</name>
    <dbReference type="NCBI Taxonomy" id="1759441"/>
    <lineage>
        <taxon>Eukaryota</taxon>
        <taxon>Fungi</taxon>
        <taxon>Dikarya</taxon>
        <taxon>Basidiomycota</taxon>
        <taxon>Agaricomycotina</taxon>
        <taxon>Agaricomycetes</taxon>
        <taxon>Agaricomycetidae</taxon>
        <taxon>Atheliales</taxon>
        <taxon>Atheliaceae</taxon>
        <taxon>Athelia</taxon>
    </lineage>
</organism>
<evidence type="ECO:0000313" key="1">
    <source>
        <dbReference type="EMBL" id="KZP33211.1"/>
    </source>
</evidence>
<dbReference type="AlphaFoldDB" id="A0A166VZ63"/>
<gene>
    <name evidence="1" type="ORF">FIBSPDRAFT_374980</name>
</gene>
<dbReference type="EMBL" id="KV417483">
    <property type="protein sequence ID" value="KZP33211.1"/>
    <property type="molecule type" value="Genomic_DNA"/>
</dbReference>
<keyword evidence="2" id="KW-1185">Reference proteome</keyword>
<proteinExistence type="predicted"/>
<evidence type="ECO:0000313" key="2">
    <source>
        <dbReference type="Proteomes" id="UP000076532"/>
    </source>
</evidence>
<accession>A0A166VZ63</accession>
<reference evidence="1 2" key="1">
    <citation type="journal article" date="2016" name="Mol. Biol. Evol.">
        <title>Comparative Genomics of Early-Diverging Mushroom-Forming Fungi Provides Insights into the Origins of Lignocellulose Decay Capabilities.</title>
        <authorList>
            <person name="Nagy L.G."/>
            <person name="Riley R."/>
            <person name="Tritt A."/>
            <person name="Adam C."/>
            <person name="Daum C."/>
            <person name="Floudas D."/>
            <person name="Sun H."/>
            <person name="Yadav J.S."/>
            <person name="Pangilinan J."/>
            <person name="Larsson K.H."/>
            <person name="Matsuura K."/>
            <person name="Barry K."/>
            <person name="Labutti K."/>
            <person name="Kuo R."/>
            <person name="Ohm R.A."/>
            <person name="Bhattacharya S.S."/>
            <person name="Shirouzu T."/>
            <person name="Yoshinaga Y."/>
            <person name="Martin F.M."/>
            <person name="Grigoriev I.V."/>
            <person name="Hibbett D.S."/>
        </authorList>
    </citation>
    <scope>NUCLEOTIDE SEQUENCE [LARGE SCALE GENOMIC DNA]</scope>
    <source>
        <strain evidence="1 2">CBS 109695</strain>
    </source>
</reference>
<sequence length="82" mass="9582">MPVTVRRRYSILKKSNLLSSHRRSGPHPAWVIRLHLLLQRIKPRFSELNASHLSGVRAIMCIGLATGRRHKPWPRFMLMQSM</sequence>
<dbReference type="Proteomes" id="UP000076532">
    <property type="component" value="Unassembled WGS sequence"/>
</dbReference>
<protein>
    <submittedName>
        <fullName evidence="1">Uncharacterized protein</fullName>
    </submittedName>
</protein>